<name>A0A9P0DJH6_9CUCU</name>
<dbReference type="GO" id="GO:0071558">
    <property type="term" value="F:histone H3K27me2/H3K27me3 demethylase activity"/>
    <property type="evidence" value="ECO:0007669"/>
    <property type="project" value="TreeGrafter"/>
</dbReference>
<reference evidence="5" key="1">
    <citation type="submission" date="2022-01" db="EMBL/GenBank/DDBJ databases">
        <authorList>
            <person name="King R."/>
        </authorList>
    </citation>
    <scope>NUCLEOTIDE SEQUENCE</scope>
</reference>
<dbReference type="PANTHER" id="PTHR14017:SF1">
    <property type="entry name" value="LD02225P"/>
    <property type="match status" value="1"/>
</dbReference>
<dbReference type="PROSITE" id="PS50005">
    <property type="entry name" value="TPR"/>
    <property type="match status" value="1"/>
</dbReference>
<dbReference type="EMBL" id="OU892277">
    <property type="protein sequence ID" value="CAH1122036.1"/>
    <property type="molecule type" value="Genomic_DNA"/>
</dbReference>
<dbReference type="GO" id="GO:0010468">
    <property type="term" value="P:regulation of gene expression"/>
    <property type="evidence" value="ECO:0007669"/>
    <property type="project" value="TreeGrafter"/>
</dbReference>
<dbReference type="SUPFAM" id="SSF48452">
    <property type="entry name" value="TPR-like"/>
    <property type="match status" value="1"/>
</dbReference>
<dbReference type="Proteomes" id="UP001152799">
    <property type="component" value="Chromosome 1"/>
</dbReference>
<feature type="repeat" description="TPR" evidence="4">
    <location>
        <begin position="86"/>
        <end position="119"/>
    </location>
</feature>
<evidence type="ECO:0000256" key="1">
    <source>
        <dbReference type="ARBA" id="ARBA00004123"/>
    </source>
</evidence>
<keyword evidence="2" id="KW-0539">Nucleus</keyword>
<evidence type="ECO:0000256" key="4">
    <source>
        <dbReference type="PROSITE-ProRule" id="PRU00339"/>
    </source>
</evidence>
<evidence type="ECO:0000256" key="3">
    <source>
        <dbReference type="ARBA" id="ARBA00034483"/>
    </source>
</evidence>
<comment type="subcellular location">
    <subcellularLocation>
        <location evidence="1">Nucleus</location>
    </subcellularLocation>
</comment>
<proteinExistence type="inferred from homology"/>
<keyword evidence="4" id="KW-0802">TPR repeat</keyword>
<dbReference type="GO" id="GO:0031490">
    <property type="term" value="F:chromatin DNA binding"/>
    <property type="evidence" value="ECO:0007669"/>
    <property type="project" value="TreeGrafter"/>
</dbReference>
<evidence type="ECO:0000313" key="6">
    <source>
        <dbReference type="Proteomes" id="UP001152799"/>
    </source>
</evidence>
<gene>
    <name evidence="5" type="ORF">CEUTPL_LOCUS1127</name>
</gene>
<dbReference type="GO" id="GO:0044666">
    <property type="term" value="C:MLL3/4 complex"/>
    <property type="evidence" value="ECO:0007669"/>
    <property type="project" value="TreeGrafter"/>
</dbReference>
<evidence type="ECO:0000256" key="2">
    <source>
        <dbReference type="ARBA" id="ARBA00023242"/>
    </source>
</evidence>
<dbReference type="InterPro" id="IPR011990">
    <property type="entry name" value="TPR-like_helical_dom_sf"/>
</dbReference>
<comment type="similarity">
    <text evidence="3">Belongs to the UTX family.</text>
</comment>
<protein>
    <submittedName>
        <fullName evidence="5">Uncharacterized protein</fullName>
    </submittedName>
</protein>
<dbReference type="OrthoDB" id="418911at2759"/>
<accession>A0A9P0DJH6</accession>
<sequence length="141" mass="16753">MSKTDPDSDDLDISMTAQELHILSELDSRQYGYLQLNEPENAKKKALVQKAIKYLQLMVVQARKQQKEQNENEPHNFQIKQISIDPKTWVKLGHFHLLLEEYRKALSAYQMFYRTQADNHWQNISFLYGLGLVYFHFKAYQ</sequence>
<dbReference type="InterPro" id="IPR019734">
    <property type="entry name" value="TPR_rpt"/>
</dbReference>
<dbReference type="AlphaFoldDB" id="A0A9P0DJH6"/>
<evidence type="ECO:0000313" key="5">
    <source>
        <dbReference type="EMBL" id="CAH1122036.1"/>
    </source>
</evidence>
<organism evidence="5 6">
    <name type="scientific">Ceutorhynchus assimilis</name>
    <name type="common">cabbage seed weevil</name>
    <dbReference type="NCBI Taxonomy" id="467358"/>
    <lineage>
        <taxon>Eukaryota</taxon>
        <taxon>Metazoa</taxon>
        <taxon>Ecdysozoa</taxon>
        <taxon>Arthropoda</taxon>
        <taxon>Hexapoda</taxon>
        <taxon>Insecta</taxon>
        <taxon>Pterygota</taxon>
        <taxon>Neoptera</taxon>
        <taxon>Endopterygota</taxon>
        <taxon>Coleoptera</taxon>
        <taxon>Polyphaga</taxon>
        <taxon>Cucujiformia</taxon>
        <taxon>Curculionidae</taxon>
        <taxon>Ceutorhynchinae</taxon>
        <taxon>Ceutorhynchus</taxon>
    </lineage>
</organism>
<dbReference type="GO" id="GO:0000978">
    <property type="term" value="F:RNA polymerase II cis-regulatory region sequence-specific DNA binding"/>
    <property type="evidence" value="ECO:0007669"/>
    <property type="project" value="TreeGrafter"/>
</dbReference>
<dbReference type="PANTHER" id="PTHR14017">
    <property type="entry name" value="LYSINE-SPECIFIC DEMETHYLASE"/>
    <property type="match status" value="1"/>
</dbReference>
<keyword evidence="6" id="KW-1185">Reference proteome</keyword>
<dbReference type="InterPro" id="IPR051630">
    <property type="entry name" value="Corepressor-Demethylase"/>
</dbReference>